<dbReference type="Proteomes" id="UP000260823">
    <property type="component" value="Unassembled WGS sequence"/>
</dbReference>
<organism evidence="2 3">
    <name type="scientific">Mucilaginibacter terrenus</name>
    <dbReference type="NCBI Taxonomy" id="2482727"/>
    <lineage>
        <taxon>Bacteria</taxon>
        <taxon>Pseudomonadati</taxon>
        <taxon>Bacteroidota</taxon>
        <taxon>Sphingobacteriia</taxon>
        <taxon>Sphingobacteriales</taxon>
        <taxon>Sphingobacteriaceae</taxon>
        <taxon>Mucilaginibacter</taxon>
    </lineage>
</organism>
<gene>
    <name evidence="2" type="ORF">DYU05_06815</name>
</gene>
<keyword evidence="1" id="KW-0812">Transmembrane</keyword>
<dbReference type="InterPro" id="IPR011053">
    <property type="entry name" value="Single_hybrid_motif"/>
</dbReference>
<reference evidence="2 3" key="1">
    <citation type="submission" date="2018-08" db="EMBL/GenBank/DDBJ databases">
        <title>Mucilaginibacter terrae sp. nov., isolated from manganese diggings.</title>
        <authorList>
            <person name="Huang Y."/>
            <person name="Zhou Z."/>
        </authorList>
    </citation>
    <scope>NUCLEOTIDE SEQUENCE [LARGE SCALE GENOMIC DNA]</scope>
    <source>
        <strain evidence="2 3">ZH6</strain>
    </source>
</reference>
<dbReference type="AlphaFoldDB" id="A0A3E2NWD2"/>
<proteinExistence type="predicted"/>
<sequence>MFLEKNINVESISGYRSFQMAMQNNHSQNKIKWLAAFIILVLVILFLPWTQNIQSKGEVSALDPQQRPQEVNSIIPGRIVKWYVKDGSFVKRGDTLAQITEVKDDYLDPELTDRTAEQLKAKNEAAGFYQSKVLTADKQLAALGQALQLKLAQLNNKLKQYNLQVQSDSISMLAANNQFTIADAQLKRQKELYTAGLKSLTELEQRQQYYQDALAKKISSENKYYNSKNELLNIRLELSSVEQDYTEKLSKTNGERFAALSQAATGTGEAAKLRNQLTNYRTRQGFHYILAPQSGQVLRSIKAGIGEILKDGEKLLTIVPTTFSKAVEISVDPNDLPLVHAGQLVRIQFDGFPAIVFSGWPQASYGLFSGRVVAVDNSIDAMGKFKVWVKPDETTKAWPANVRYGTGCQAIALLNNVPIWYELWRKINGFPADFYKPAAGDNAESKTKKK</sequence>
<dbReference type="InterPro" id="IPR050739">
    <property type="entry name" value="MFP"/>
</dbReference>
<evidence type="ECO:0000313" key="3">
    <source>
        <dbReference type="Proteomes" id="UP000260823"/>
    </source>
</evidence>
<evidence type="ECO:0000256" key="1">
    <source>
        <dbReference type="SAM" id="Phobius"/>
    </source>
</evidence>
<dbReference type="EMBL" id="QWDE01000001">
    <property type="protein sequence ID" value="RFZ85302.1"/>
    <property type="molecule type" value="Genomic_DNA"/>
</dbReference>
<dbReference type="PANTHER" id="PTHR30386">
    <property type="entry name" value="MEMBRANE FUSION SUBUNIT OF EMRAB-TOLC MULTIDRUG EFFLUX PUMP"/>
    <property type="match status" value="1"/>
</dbReference>
<keyword evidence="1" id="KW-1133">Transmembrane helix</keyword>
<evidence type="ECO:0000313" key="2">
    <source>
        <dbReference type="EMBL" id="RFZ85302.1"/>
    </source>
</evidence>
<protein>
    <submittedName>
        <fullName evidence="2">HlyD family efflux transporter periplasmic adaptor subunit</fullName>
    </submittedName>
</protein>
<dbReference type="PRINTS" id="PR01490">
    <property type="entry name" value="RTXTOXIND"/>
</dbReference>
<name>A0A3E2NWD2_9SPHI</name>
<feature type="transmembrane region" description="Helical" evidence="1">
    <location>
        <begin position="31"/>
        <end position="49"/>
    </location>
</feature>
<dbReference type="Gene3D" id="2.40.50.100">
    <property type="match status" value="1"/>
</dbReference>
<dbReference type="SUPFAM" id="SSF51230">
    <property type="entry name" value="Single hybrid motif"/>
    <property type="match status" value="1"/>
</dbReference>
<keyword evidence="1" id="KW-0472">Membrane</keyword>
<accession>A0A3E2NWD2</accession>
<keyword evidence="3" id="KW-1185">Reference proteome</keyword>
<comment type="caution">
    <text evidence="2">The sequence shown here is derived from an EMBL/GenBank/DDBJ whole genome shotgun (WGS) entry which is preliminary data.</text>
</comment>
<dbReference type="OrthoDB" id="9760528at2"/>
<dbReference type="RefSeq" id="WP_117382202.1">
    <property type="nucleotide sequence ID" value="NZ_QWDE01000001.1"/>
</dbReference>